<dbReference type="GO" id="GO:0003677">
    <property type="term" value="F:DNA binding"/>
    <property type="evidence" value="ECO:0007669"/>
    <property type="project" value="InterPro"/>
</dbReference>
<dbReference type="Pfam" id="PF08519">
    <property type="entry name" value="RFC1"/>
    <property type="match status" value="1"/>
</dbReference>
<evidence type="ECO:0000256" key="6">
    <source>
        <dbReference type="ARBA" id="ARBA00022840"/>
    </source>
</evidence>
<dbReference type="GO" id="GO:0016887">
    <property type="term" value="F:ATP hydrolysis activity"/>
    <property type="evidence" value="ECO:0007669"/>
    <property type="project" value="InterPro"/>
</dbReference>
<feature type="compositionally biased region" description="Acidic residues" evidence="9">
    <location>
        <begin position="936"/>
        <end position="949"/>
    </location>
</feature>
<dbReference type="InterPro" id="IPR027417">
    <property type="entry name" value="P-loop_NTPase"/>
</dbReference>
<evidence type="ECO:0000259" key="10">
    <source>
        <dbReference type="PROSITE" id="PS50172"/>
    </source>
</evidence>
<evidence type="ECO:0000256" key="4">
    <source>
        <dbReference type="ARBA" id="ARBA00022705"/>
    </source>
</evidence>
<keyword evidence="4 8" id="KW-0235">DNA replication</keyword>
<dbReference type="Pfam" id="PF00533">
    <property type="entry name" value="BRCT"/>
    <property type="match status" value="1"/>
</dbReference>
<dbReference type="VEuPathDB" id="MicrosporidiaDB:DI09_21p140"/>
<dbReference type="SUPFAM" id="SSF52540">
    <property type="entry name" value="P-loop containing nucleoside triphosphate hydrolases"/>
    <property type="match status" value="1"/>
</dbReference>
<dbReference type="InterPro" id="IPR003959">
    <property type="entry name" value="ATPase_AAA_core"/>
</dbReference>
<dbReference type="GO" id="GO:0005524">
    <property type="term" value="F:ATP binding"/>
    <property type="evidence" value="ECO:0007669"/>
    <property type="project" value="UniProtKB-UniRule"/>
</dbReference>
<dbReference type="OrthoDB" id="446168at2759"/>
<dbReference type="Gene3D" id="3.40.50.10190">
    <property type="entry name" value="BRCT domain"/>
    <property type="match status" value="1"/>
</dbReference>
<dbReference type="InterPro" id="IPR013725">
    <property type="entry name" value="DNA_replication_fac_RFC1_C"/>
</dbReference>
<dbReference type="InterPro" id="IPR003593">
    <property type="entry name" value="AAA+_ATPase"/>
</dbReference>
<keyword evidence="6 8" id="KW-0067">ATP-binding</keyword>
<protein>
    <recommendedName>
        <fullName evidence="3 8">Replication factor C subunit 1</fullName>
    </recommendedName>
</protein>
<evidence type="ECO:0000256" key="8">
    <source>
        <dbReference type="PIRNR" id="PIRNR036578"/>
    </source>
</evidence>
<dbReference type="InterPro" id="IPR001357">
    <property type="entry name" value="BRCT_dom"/>
</dbReference>
<dbReference type="GO" id="GO:0006281">
    <property type="term" value="P:DNA repair"/>
    <property type="evidence" value="ECO:0007669"/>
    <property type="project" value="InterPro"/>
</dbReference>
<keyword evidence="5 8" id="KW-0547">Nucleotide-binding</keyword>
<reference evidence="11 12" key="1">
    <citation type="submission" date="2014-04" db="EMBL/GenBank/DDBJ databases">
        <title>A new species of microsporidia sheds light on the evolution of extreme parasitism.</title>
        <authorList>
            <person name="Haag K.L."/>
            <person name="James T.Y."/>
            <person name="Larsson R."/>
            <person name="Schaer T.M."/>
            <person name="Refardt D."/>
            <person name="Pombert J.-F."/>
            <person name="Ebert D."/>
        </authorList>
    </citation>
    <scope>NUCLEOTIDE SEQUENCE [LARGE SCALE GENOMIC DNA]</scope>
    <source>
        <strain evidence="11 12">UGP3</strain>
        <tissue evidence="11">Spores</tissue>
    </source>
</reference>
<feature type="region of interest" description="Disordered" evidence="9">
    <location>
        <begin position="66"/>
        <end position="87"/>
    </location>
</feature>
<dbReference type="InterPro" id="IPR012178">
    <property type="entry name" value="RFC1"/>
</dbReference>
<dbReference type="PANTHER" id="PTHR23389">
    <property type="entry name" value="CHROMOSOME TRANSMISSION FIDELITY FACTOR 18"/>
    <property type="match status" value="1"/>
</dbReference>
<evidence type="ECO:0000313" key="11">
    <source>
        <dbReference type="EMBL" id="KGG52042.1"/>
    </source>
</evidence>
<dbReference type="GO" id="GO:0005663">
    <property type="term" value="C:DNA replication factor C complex"/>
    <property type="evidence" value="ECO:0007669"/>
    <property type="project" value="InterPro"/>
</dbReference>
<dbReference type="Pfam" id="PF25361">
    <property type="entry name" value="AAA_lid_RFC1"/>
    <property type="match status" value="1"/>
</dbReference>
<dbReference type="HOGENOM" id="CLU_003574_1_0_1"/>
<dbReference type="PIRSF" id="PIRSF036578">
    <property type="entry name" value="RFC1"/>
    <property type="match status" value="1"/>
</dbReference>
<dbReference type="InterPro" id="IPR047854">
    <property type="entry name" value="RFC_lid"/>
</dbReference>
<keyword evidence="7 8" id="KW-0539">Nucleus</keyword>
<dbReference type="GO" id="GO:0003689">
    <property type="term" value="F:DNA clamp loader activity"/>
    <property type="evidence" value="ECO:0007669"/>
    <property type="project" value="UniProtKB-UniRule"/>
</dbReference>
<dbReference type="CDD" id="cd18140">
    <property type="entry name" value="HLD_clamp_RFC"/>
    <property type="match status" value="1"/>
</dbReference>
<dbReference type="Gene3D" id="1.20.272.10">
    <property type="match status" value="1"/>
</dbReference>
<sequence>MTVVQNQHRNWDPLKKISLRSFFGTKESIKKSAGYLEDVKPSLQDEPTIKDIETIELDNLPAEQANPSIRKSSRMTTKKSYTPPSIGDIFNDEDLDADLMSIDTSHMLNDPDKEALKSIIEQKSKLRILNDELEVLQQRTASTDALKSFPSKRTVASDDEFEAHERSSHSSNNPSDDQNELLEIVKPFHHASSKKPKPVSFFTEGVPKIETTSVEAILVGEKKAFNYFQLLSKQASNCARHPGVSIEGKENCLLGLTFVFTGNFAQLNREEIQDLSKRYGGKVTSAPSGKTSFIVVGDDPGPGKIEKAKQLGLSLLNEEQFYKLIQTMPRRSEHGEVIEDDHVAMCAKKEPPKQRSAPVQKGAPDACLDSLMWTFKYMPKDLSELVGNNSQVQKLRQWLQEWARKRKGPMGATFKAALISGPPGIGKTTAANLVAKIEGYMAVELNASDTRSKKSLKNEVQDLLDNKTMITNTTSFGSKTPFKSILLIMDEVDGMSAGDRGGMAELIVLLKKTKIPVICICNDRSSIKVRSLANYCLDIRFRRPDSRQIAPRISEICRKQNLPISANIVDQLVSSTHGDMRQILNILSTWLLTKDSLSYDEAKFTFSSELSKKDTEKGPFDVIGELMSRSSFSSKSINQLLELYFTDSSLVPLMMQENYVACKPTLPHAKSQKQADFLTLQKISAAADSFSLSDIVDARIHGANQLWTLAPFHGFLSCVVPAFNCSGSLGGRIEFASWLGQNSKCTKNNRLLTELSIHLCLHVTGGKSEIRQAYLPAFVFLMASTLIQKGVNGVGDVIAYLDRYTISKEDYDAIMELGVGKYDASIISNNIPSNVKSTLTRQYNKEFHQMPYALTDVKKNAALSASTVQMDAISTEDVHISEDDEEIKEVSNDLVKDKMIKPKASKGKGVSAAKSRAAKTIKPKRATKPPQNASDSYDEGDGFIVSDDD</sequence>
<dbReference type="SUPFAM" id="SSF48019">
    <property type="entry name" value="post-AAA+ oligomerization domain-like"/>
    <property type="match status" value="1"/>
</dbReference>
<evidence type="ECO:0000256" key="5">
    <source>
        <dbReference type="ARBA" id="ARBA00022741"/>
    </source>
</evidence>
<name>A0A098VSS1_9MICR</name>
<evidence type="ECO:0000256" key="7">
    <source>
        <dbReference type="ARBA" id="ARBA00023242"/>
    </source>
</evidence>
<dbReference type="SUPFAM" id="SSF52113">
    <property type="entry name" value="BRCT domain"/>
    <property type="match status" value="1"/>
</dbReference>
<evidence type="ECO:0000256" key="1">
    <source>
        <dbReference type="ARBA" id="ARBA00004123"/>
    </source>
</evidence>
<accession>A0A098VSS1</accession>
<evidence type="ECO:0000256" key="9">
    <source>
        <dbReference type="SAM" id="MobiDB-lite"/>
    </source>
</evidence>
<dbReference type="SMART" id="SM00382">
    <property type="entry name" value="AAA"/>
    <property type="match status" value="1"/>
</dbReference>
<keyword evidence="12" id="KW-1185">Reference proteome</keyword>
<comment type="similarity">
    <text evidence="2 8">Belongs to the activator 1 large subunit family.</text>
</comment>
<dbReference type="GO" id="GO:0005634">
    <property type="term" value="C:nucleus"/>
    <property type="evidence" value="ECO:0007669"/>
    <property type="project" value="UniProtKB-SubCell"/>
</dbReference>
<feature type="domain" description="BRCT" evidence="10">
    <location>
        <begin position="248"/>
        <end position="326"/>
    </location>
</feature>
<evidence type="ECO:0000313" key="12">
    <source>
        <dbReference type="Proteomes" id="UP000029725"/>
    </source>
</evidence>
<feature type="region of interest" description="Disordered" evidence="9">
    <location>
        <begin position="146"/>
        <end position="178"/>
    </location>
</feature>
<dbReference type="CDD" id="cd00009">
    <property type="entry name" value="AAA"/>
    <property type="match status" value="1"/>
</dbReference>
<dbReference type="EMBL" id="JMKJ01000133">
    <property type="protein sequence ID" value="KGG52042.1"/>
    <property type="molecule type" value="Genomic_DNA"/>
</dbReference>
<feature type="compositionally biased region" description="Basic residues" evidence="9">
    <location>
        <begin position="916"/>
        <end position="927"/>
    </location>
</feature>
<gene>
    <name evidence="11" type="ORF">DI09_21p140</name>
</gene>
<dbReference type="PANTHER" id="PTHR23389:SF6">
    <property type="entry name" value="REPLICATION FACTOR C SUBUNIT 1"/>
    <property type="match status" value="1"/>
</dbReference>
<proteinExistence type="inferred from homology"/>
<evidence type="ECO:0000256" key="3">
    <source>
        <dbReference type="ARBA" id="ARBA00020401"/>
    </source>
</evidence>
<dbReference type="Proteomes" id="UP000029725">
    <property type="component" value="Unassembled WGS sequence"/>
</dbReference>
<dbReference type="SMART" id="SM00292">
    <property type="entry name" value="BRCT"/>
    <property type="match status" value="1"/>
</dbReference>
<organism evidence="11 12">
    <name type="scientific">Mitosporidium daphniae</name>
    <dbReference type="NCBI Taxonomy" id="1485682"/>
    <lineage>
        <taxon>Eukaryota</taxon>
        <taxon>Fungi</taxon>
        <taxon>Fungi incertae sedis</taxon>
        <taxon>Microsporidia</taxon>
        <taxon>Mitosporidium</taxon>
    </lineage>
</organism>
<dbReference type="GO" id="GO:0006271">
    <property type="term" value="P:DNA strand elongation involved in DNA replication"/>
    <property type="evidence" value="ECO:0007669"/>
    <property type="project" value="UniProtKB-ARBA"/>
</dbReference>
<dbReference type="AlphaFoldDB" id="A0A098VSS1"/>
<dbReference type="InterPro" id="IPR036420">
    <property type="entry name" value="BRCT_dom_sf"/>
</dbReference>
<dbReference type="InterPro" id="IPR008921">
    <property type="entry name" value="DNA_pol3_clamp-load_cplx_C"/>
</dbReference>
<dbReference type="FunFam" id="3.40.50.300:FF:000395">
    <property type="entry name" value="Replication factor C subunit 1"/>
    <property type="match status" value="1"/>
</dbReference>
<dbReference type="PROSITE" id="PS50172">
    <property type="entry name" value="BRCT"/>
    <property type="match status" value="1"/>
</dbReference>
<dbReference type="GeneID" id="25259061"/>
<dbReference type="Gene3D" id="1.10.8.60">
    <property type="match status" value="1"/>
</dbReference>
<comment type="subcellular location">
    <subcellularLocation>
        <location evidence="1 8">Nucleus</location>
    </subcellularLocation>
</comment>
<dbReference type="Gene3D" id="3.40.50.300">
    <property type="entry name" value="P-loop containing nucleotide triphosphate hydrolases"/>
    <property type="match status" value="1"/>
</dbReference>
<dbReference type="Pfam" id="PF00004">
    <property type="entry name" value="AAA"/>
    <property type="match status" value="1"/>
</dbReference>
<comment type="caution">
    <text evidence="11">The sequence shown here is derived from an EMBL/GenBank/DDBJ whole genome shotgun (WGS) entry which is preliminary data.</text>
</comment>
<dbReference type="RefSeq" id="XP_013238469.1">
    <property type="nucleotide sequence ID" value="XM_013383015.1"/>
</dbReference>
<feature type="region of interest" description="Disordered" evidence="9">
    <location>
        <begin position="893"/>
        <end position="949"/>
    </location>
</feature>
<evidence type="ECO:0000256" key="2">
    <source>
        <dbReference type="ARBA" id="ARBA00006116"/>
    </source>
</evidence>